<keyword evidence="3" id="KW-1185">Reference proteome</keyword>
<reference evidence="2 3" key="1">
    <citation type="submission" date="2010-08" db="EMBL/GenBank/DDBJ databases">
        <authorList>
            <consortium name="US DOE Joint Genome Institute (JGI-PGF)"/>
            <person name="Lucas S."/>
            <person name="Copeland A."/>
            <person name="Lapidus A."/>
            <person name="Cheng J.-F."/>
            <person name="Bruce D."/>
            <person name="Goodwin L."/>
            <person name="Pitluck S."/>
            <person name="Land M.L."/>
            <person name="Hauser L."/>
            <person name="Chang Y.-J."/>
            <person name="Anderson I.J."/>
            <person name="Johnson E."/>
            <person name="Mulhopadhyay B."/>
            <person name="Kyrpides N."/>
            <person name="Woyke T.J."/>
        </authorList>
    </citation>
    <scope>NUCLEOTIDE SEQUENCE [LARGE SCALE GENOMIC DNA]</scope>
    <source>
        <strain evidence="2 3">6</strain>
    </source>
</reference>
<dbReference type="GO" id="GO:0035312">
    <property type="term" value="F:5'-3' DNA exonuclease activity"/>
    <property type="evidence" value="ECO:0007669"/>
    <property type="project" value="TreeGrafter"/>
</dbReference>
<protein>
    <submittedName>
        <fullName evidence="2">Putative metal-dependent phosphoesterase, PHP family</fullName>
    </submittedName>
</protein>
<reference evidence="2 3" key="2">
    <citation type="submission" date="2012-02" db="EMBL/GenBank/DDBJ databases">
        <title>Improved High-Quality Draft sequence of Eubacterium cellulosolvens 6.</title>
        <authorList>
            <consortium name="US DOE Joint Genome Institute"/>
            <person name="Lucas S."/>
            <person name="Han J."/>
            <person name="Lapidus A."/>
            <person name="Cheng J.-F."/>
            <person name="Goodwin L."/>
            <person name="Pitluck S."/>
            <person name="Peters L."/>
            <person name="Mikhailova N."/>
            <person name="Gu W."/>
            <person name="Detter J.C."/>
            <person name="Han C."/>
            <person name="Tapia R."/>
            <person name="Land M."/>
            <person name="Hauser L."/>
            <person name="Kyrpides N."/>
            <person name="Ivanova N."/>
            <person name="Pagani I."/>
            <person name="Johnson E."/>
            <person name="Mukhopadhyay B."/>
            <person name="Anderson I."/>
            <person name="Woyke T."/>
        </authorList>
    </citation>
    <scope>NUCLEOTIDE SEQUENCE [LARGE SCALE GENOMIC DNA]</scope>
    <source>
        <strain evidence="2 3">6</strain>
    </source>
</reference>
<dbReference type="eggNOG" id="COG0613">
    <property type="taxonomic scope" value="Bacteria"/>
</dbReference>
<dbReference type="SUPFAM" id="SSF89550">
    <property type="entry name" value="PHP domain-like"/>
    <property type="match status" value="1"/>
</dbReference>
<evidence type="ECO:0000259" key="1">
    <source>
        <dbReference type="SMART" id="SM00481"/>
    </source>
</evidence>
<feature type="domain" description="Polymerase/histidinol phosphatase N-terminal" evidence="1">
    <location>
        <begin position="6"/>
        <end position="70"/>
    </location>
</feature>
<dbReference type="Gene3D" id="1.10.150.650">
    <property type="match status" value="1"/>
</dbReference>
<gene>
    <name evidence="2" type="ORF">EubceDRAFT1_1523</name>
</gene>
<dbReference type="GO" id="GO:0004534">
    <property type="term" value="F:5'-3' RNA exonuclease activity"/>
    <property type="evidence" value="ECO:0007669"/>
    <property type="project" value="TreeGrafter"/>
</dbReference>
<dbReference type="SMART" id="SM00481">
    <property type="entry name" value="POLIIIAc"/>
    <property type="match status" value="1"/>
</dbReference>
<dbReference type="InterPro" id="IPR004013">
    <property type="entry name" value="PHP_dom"/>
</dbReference>
<dbReference type="PANTHER" id="PTHR42924:SF3">
    <property type="entry name" value="POLYMERASE_HISTIDINOL PHOSPHATASE N-TERMINAL DOMAIN-CONTAINING PROTEIN"/>
    <property type="match status" value="1"/>
</dbReference>
<dbReference type="EMBL" id="CM001487">
    <property type="protein sequence ID" value="EIM57318.1"/>
    <property type="molecule type" value="Genomic_DNA"/>
</dbReference>
<dbReference type="OrthoDB" id="9804333at2"/>
<evidence type="ECO:0000313" key="3">
    <source>
        <dbReference type="Proteomes" id="UP000005753"/>
    </source>
</evidence>
<name>I5AU45_EUBC6</name>
<dbReference type="CDD" id="cd07438">
    <property type="entry name" value="PHP_HisPPase_AMP"/>
    <property type="match status" value="1"/>
</dbReference>
<dbReference type="InterPro" id="IPR003141">
    <property type="entry name" value="Pol/His_phosphatase_N"/>
</dbReference>
<dbReference type="STRING" id="633697.EubceDRAFT1_1523"/>
<dbReference type="AlphaFoldDB" id="I5AU45"/>
<organism evidence="2 3">
    <name type="scientific">Eubacterium cellulosolvens (strain ATCC 43171 / JCM 9499 / 6)</name>
    <name type="common">Cillobacterium cellulosolvens</name>
    <dbReference type="NCBI Taxonomy" id="633697"/>
    <lineage>
        <taxon>Bacteria</taxon>
        <taxon>Bacillati</taxon>
        <taxon>Bacillota</taxon>
        <taxon>Clostridia</taxon>
        <taxon>Eubacteriales</taxon>
        <taxon>Eubacteriaceae</taxon>
        <taxon>Eubacterium</taxon>
    </lineage>
</organism>
<dbReference type="InterPro" id="IPR052018">
    <property type="entry name" value="PHP_domain"/>
</dbReference>
<evidence type="ECO:0000313" key="2">
    <source>
        <dbReference type="EMBL" id="EIM57318.1"/>
    </source>
</evidence>
<dbReference type="PANTHER" id="PTHR42924">
    <property type="entry name" value="EXONUCLEASE"/>
    <property type="match status" value="1"/>
</dbReference>
<dbReference type="HOGENOM" id="CLU_067347_0_0_9"/>
<accession>I5AU45</accession>
<dbReference type="InterPro" id="IPR016195">
    <property type="entry name" value="Pol/histidinol_Pase-like"/>
</dbReference>
<proteinExistence type="predicted"/>
<dbReference type="Pfam" id="PF02811">
    <property type="entry name" value="PHP"/>
    <property type="match status" value="1"/>
</dbReference>
<sequence>MNCSKVDMHMHSTASDGTDEPKCLVEKVKNAGIRVFSLTDHDTVAGLEDVFANIPSGVRFIPGIEFSCISQAGKCHILGYNCDVTSPVFRETLEKGVRLRREKLTRRLDYLQDVCGIEIDEGEREEFYRMKSVGKPHLAKMLIRKGMATSIWEAIDKYINPSGTEDSRLPSELVISSILASGGVPVWAHPLGGEGERRIGRGEFEEELNYLLGCGLRGLECHYSRYTESECVALVDVAEESLLLISGGSDYHGKNKDIGMGTLNAELRPVEPEKLTLLRELGISV</sequence>
<dbReference type="Gene3D" id="3.20.20.140">
    <property type="entry name" value="Metal-dependent hydrolases"/>
    <property type="match status" value="1"/>
</dbReference>
<dbReference type="Proteomes" id="UP000005753">
    <property type="component" value="Chromosome"/>
</dbReference>